<reference evidence="3" key="1">
    <citation type="journal article" date="2007" name="PLoS ONE">
        <title>The first genome sequence of an elite grapevine cultivar (Pinot noir Vitis vinifera L.): coping with a highly heterozygous genome.</title>
        <authorList>
            <person name="Velasco R."/>
            <person name="Zharkikh A."/>
            <person name="Troggio M."/>
            <person name="Cartwright D.A."/>
            <person name="Cestaro A."/>
            <person name="Pruss D."/>
            <person name="Pindo M."/>
            <person name="FitzGerald L.M."/>
            <person name="Vezzulli S."/>
            <person name="Reid J."/>
            <person name="Malacarne G."/>
            <person name="Iliev D."/>
            <person name="Coppola G."/>
            <person name="Wardell B."/>
            <person name="Micheletti D."/>
            <person name="Macalma T."/>
            <person name="Facci M."/>
            <person name="Mitchell J.T."/>
            <person name="Perazzolli M."/>
            <person name="Eldredge G."/>
            <person name="Gatto P."/>
            <person name="Oyzerski R."/>
            <person name="Moretto M."/>
            <person name="Gutin N."/>
            <person name="Stefanini M."/>
            <person name="Chen Y."/>
            <person name="Segala C."/>
            <person name="Davenport C."/>
            <person name="Dematte L."/>
            <person name="Mraz A."/>
            <person name="Battilana J."/>
            <person name="Stormo K."/>
            <person name="Costa F."/>
            <person name="Tao Q."/>
            <person name="Si-Ammour A."/>
            <person name="Harkins T."/>
            <person name="Lackey A."/>
            <person name="Perbost C."/>
            <person name="Taillon B."/>
            <person name="Stella A."/>
            <person name="Solovyev V."/>
            <person name="Fawcett J.A."/>
            <person name="Sterck L."/>
            <person name="Vandepoele K."/>
            <person name="Grando S.M."/>
            <person name="Toppo S."/>
            <person name="Moser C."/>
            <person name="Lanchbury J."/>
            <person name="Bogden R."/>
            <person name="Skolnick M."/>
            <person name="Sgaramella V."/>
            <person name="Bhatnagar S.K."/>
            <person name="Fontana P."/>
            <person name="Gutin A."/>
            <person name="Van de Peer Y."/>
            <person name="Salamini F."/>
            <person name="Viola R."/>
        </authorList>
    </citation>
    <scope>NUCLEOTIDE SEQUENCE</scope>
</reference>
<dbReference type="InterPro" id="IPR005174">
    <property type="entry name" value="KIB1-4_b-propeller"/>
</dbReference>
<dbReference type="OrthoDB" id="1519185at2759"/>
<dbReference type="CDD" id="cd09917">
    <property type="entry name" value="F-box_SF"/>
    <property type="match status" value="1"/>
</dbReference>
<dbReference type="AlphaFoldDB" id="A5BMQ4"/>
<gene>
    <name evidence="3" type="ORF">VITISV_013184</name>
</gene>
<dbReference type="EMBL" id="AM464858">
    <property type="protein sequence ID" value="CAN63667.1"/>
    <property type="molecule type" value="Genomic_DNA"/>
</dbReference>
<dbReference type="PANTHER" id="PTHR44259:SF107">
    <property type="entry name" value="F-BOX PROTEIN SKIP23-LIKE"/>
    <property type="match status" value="1"/>
</dbReference>
<accession>A5BMQ4</accession>
<evidence type="ECO:0000313" key="3">
    <source>
        <dbReference type="EMBL" id="CAN63667.1"/>
    </source>
</evidence>
<evidence type="ECO:0000259" key="2">
    <source>
        <dbReference type="Pfam" id="PF03478"/>
    </source>
</evidence>
<dbReference type="PANTHER" id="PTHR44259">
    <property type="entry name" value="OS07G0183000 PROTEIN-RELATED"/>
    <property type="match status" value="1"/>
</dbReference>
<dbReference type="Pfam" id="PF03478">
    <property type="entry name" value="Beta-prop_KIB1-4"/>
    <property type="match status" value="1"/>
</dbReference>
<feature type="region of interest" description="Disordered" evidence="1">
    <location>
        <begin position="79"/>
        <end position="102"/>
    </location>
</feature>
<sequence length="530" mass="59943">MLIANETIDSILKRLKINLEKSELILVGRVENLDDLLDELRCKVWGNKSGVANSGDGAPSLNKAYSSEEYLKITEEQLKASAAQQQSQTPPPGESQLEPQTEPLGSDFLAQKNFDSTSSSSLLDWQRMEYSGWAWLPDDLLEPILNNLASIVDSIRFGAVCTPWHSLAVKSFQRLPVNQRPHLQPPPLPWLMVLSKPNSKDSRSFYSITHQKLSKFHLPVPPGTRYCGSSHGWLITTDETNAVSLLHPFSRQVIRLPPLTRLKIPQRTVYGFEYHLHKGVLSANPTSNPDDFVLMVIYGHDKGLAFIKSGDQNWAYIDSMVMKDDVLDSPYFLDLSLFGFEDVIYQERELQFYALSYDSQVLAIKTSGIGNMVKVVPPYNFGFVPAFKLYLVESPEGRDLWQIEKVSFYDKSSGFKVFVMVDRETKPEWVEVNSLGDVALFLGDNDSIAVTASRFSGCRPSCIYVASTDDTLEMNMEDERESFRYRYKLCEFNVETGSYAEKWVLDNLDPSLGLIPSLFGLNVCQYSIER</sequence>
<dbReference type="SUPFAM" id="SSF81383">
    <property type="entry name" value="F-box domain"/>
    <property type="match status" value="1"/>
</dbReference>
<evidence type="ECO:0000256" key="1">
    <source>
        <dbReference type="SAM" id="MobiDB-lite"/>
    </source>
</evidence>
<feature type="domain" description="KIB1-4 beta-propeller" evidence="2">
    <location>
        <begin position="205"/>
        <end position="478"/>
    </location>
</feature>
<dbReference type="InterPro" id="IPR050942">
    <property type="entry name" value="F-box_BR-signaling"/>
</dbReference>
<dbReference type="ExpressionAtlas" id="A5BMQ4">
    <property type="expression patterns" value="baseline and differential"/>
</dbReference>
<dbReference type="InterPro" id="IPR036047">
    <property type="entry name" value="F-box-like_dom_sf"/>
</dbReference>
<proteinExistence type="predicted"/>
<name>A5BMQ4_VITVI</name>
<protein>
    <recommendedName>
        <fullName evidence="2">KIB1-4 beta-propeller domain-containing protein</fullName>
    </recommendedName>
</protein>
<organism evidence="3">
    <name type="scientific">Vitis vinifera</name>
    <name type="common">Grape</name>
    <dbReference type="NCBI Taxonomy" id="29760"/>
    <lineage>
        <taxon>Eukaryota</taxon>
        <taxon>Viridiplantae</taxon>
        <taxon>Streptophyta</taxon>
        <taxon>Embryophyta</taxon>
        <taxon>Tracheophyta</taxon>
        <taxon>Spermatophyta</taxon>
        <taxon>Magnoliopsida</taxon>
        <taxon>eudicotyledons</taxon>
        <taxon>Gunneridae</taxon>
        <taxon>Pentapetalae</taxon>
        <taxon>rosids</taxon>
        <taxon>Vitales</taxon>
        <taxon>Vitaceae</taxon>
        <taxon>Viteae</taxon>
        <taxon>Vitis</taxon>
    </lineage>
</organism>